<dbReference type="Proteomes" id="UP001214094">
    <property type="component" value="Chromosome"/>
</dbReference>
<keyword evidence="1" id="KW-0812">Transmembrane</keyword>
<reference evidence="2" key="1">
    <citation type="submission" date="2022-06" db="EMBL/GenBank/DDBJ databases">
        <title>Physiological and biochemical characterization and genomic elucidation of a strain of the genus Ensifer adhaerens M8 that combines arsenic oxidation and chromium reduction.</title>
        <authorList>
            <person name="Li X."/>
            <person name="Yu c."/>
        </authorList>
    </citation>
    <scope>NUCLEOTIDE SEQUENCE</scope>
    <source>
        <strain evidence="2">M8</strain>
    </source>
</reference>
<feature type="transmembrane region" description="Helical" evidence="1">
    <location>
        <begin position="6"/>
        <end position="27"/>
    </location>
</feature>
<gene>
    <name evidence="2" type="ORF">NE863_14380</name>
    <name evidence="3" type="ORF">P4B07_14570</name>
</gene>
<evidence type="ECO:0000256" key="1">
    <source>
        <dbReference type="SAM" id="Phobius"/>
    </source>
</evidence>
<dbReference type="AlphaFoldDB" id="A0A9Q8Y524"/>
<keyword evidence="1" id="KW-1133">Transmembrane helix</keyword>
<accession>A0A9Q8Y524</accession>
<sequence>MIKTAFGVNVTVLVFSITVIAIMHFALSQYRAAEIANIDLPDYTTITSSIHR</sequence>
<dbReference type="EMBL" id="CP121308">
    <property type="protein sequence ID" value="WFP89778.1"/>
    <property type="molecule type" value="Genomic_DNA"/>
</dbReference>
<organism evidence="2 4">
    <name type="scientific">Ensifer adhaerens</name>
    <name type="common">Sinorhizobium morelense</name>
    <dbReference type="NCBI Taxonomy" id="106592"/>
    <lineage>
        <taxon>Bacteria</taxon>
        <taxon>Pseudomonadati</taxon>
        <taxon>Pseudomonadota</taxon>
        <taxon>Alphaproteobacteria</taxon>
        <taxon>Hyphomicrobiales</taxon>
        <taxon>Rhizobiaceae</taxon>
        <taxon>Sinorhizobium/Ensifer group</taxon>
        <taxon>Ensifer</taxon>
    </lineage>
</organism>
<dbReference type="GeneID" id="42983327"/>
<protein>
    <submittedName>
        <fullName evidence="2">Uncharacterized protein</fullName>
    </submittedName>
</protein>
<dbReference type="Proteomes" id="UP001055460">
    <property type="component" value="Chromosome"/>
</dbReference>
<keyword evidence="5" id="KW-1185">Reference proteome</keyword>
<keyword evidence="1" id="KW-0472">Membrane</keyword>
<evidence type="ECO:0000313" key="3">
    <source>
        <dbReference type="EMBL" id="WFP89778.1"/>
    </source>
</evidence>
<dbReference type="EMBL" id="CP098807">
    <property type="protein sequence ID" value="USJ22483.1"/>
    <property type="molecule type" value="Genomic_DNA"/>
</dbReference>
<evidence type="ECO:0000313" key="4">
    <source>
        <dbReference type="Proteomes" id="UP001055460"/>
    </source>
</evidence>
<evidence type="ECO:0000313" key="5">
    <source>
        <dbReference type="Proteomes" id="UP001214094"/>
    </source>
</evidence>
<name>A0A9Q8Y524_ENSAD</name>
<proteinExistence type="predicted"/>
<reference evidence="3 5" key="2">
    <citation type="submission" date="2023-03" db="EMBL/GenBank/DDBJ databases">
        <title>Comparative genome and transcriptome analysis combination mining strategies for increasing vitamin B12 production of Ensifer adhaerens strain.</title>
        <authorList>
            <person name="Yongheng L."/>
        </authorList>
    </citation>
    <scope>NUCLEOTIDE SEQUENCE [LARGE SCALE GENOMIC DNA]</scope>
    <source>
        <strain evidence="3 5">Casida A-T305</strain>
    </source>
</reference>
<dbReference type="RefSeq" id="WP_156133954.1">
    <property type="nucleotide sequence ID" value="NZ_CAXURO020000001.1"/>
</dbReference>
<evidence type="ECO:0000313" key="2">
    <source>
        <dbReference type="EMBL" id="USJ22483.1"/>
    </source>
</evidence>